<dbReference type="PIRSF" id="PIRSF039085">
    <property type="entry name" value="ABC_ATPase_HisP"/>
    <property type="match status" value="1"/>
</dbReference>
<dbReference type="FunFam" id="3.40.50.300:FF:000020">
    <property type="entry name" value="Amino acid ABC transporter ATP-binding component"/>
    <property type="match status" value="1"/>
</dbReference>
<dbReference type="InterPro" id="IPR030679">
    <property type="entry name" value="ABC_ATPase_HisP-typ"/>
</dbReference>
<sequence length="242" mass="26831">MSIIEITGVVKRYGSVDVLKHIDLSIASQEIVFLIGPSGSGKSTLLRCINALETVSEGDIVVDGLSVRGGKAEVRKIRLEAGMVFQQFNLFPHLTALENVMFGPLRVRGVSWRDAAEIAEALLIKVGLKERMRAYPSELSGGQQQRTAIARSLAVKPRLMLFDEPTSALDPELRFEVLQVMRQLAEEGMTMVIVTHEIRFARDVGSRLLFLDGGRIMHDGKPDQLLSDPPSERLRTFLQHVA</sequence>
<dbReference type="OrthoDB" id="9802264at2"/>
<dbReference type="InterPro" id="IPR003593">
    <property type="entry name" value="AAA+_ATPase"/>
</dbReference>
<keyword evidence="2" id="KW-0813">Transport</keyword>
<keyword evidence="3" id="KW-0547">Nucleotide-binding</keyword>
<name>A0A2P7AKD4_9HYPH</name>
<evidence type="ECO:0000256" key="3">
    <source>
        <dbReference type="ARBA" id="ARBA00022741"/>
    </source>
</evidence>
<dbReference type="GO" id="GO:0016887">
    <property type="term" value="F:ATP hydrolysis activity"/>
    <property type="evidence" value="ECO:0007669"/>
    <property type="project" value="InterPro"/>
</dbReference>
<dbReference type="InterPro" id="IPR050086">
    <property type="entry name" value="MetN_ABC_transporter-like"/>
</dbReference>
<dbReference type="GO" id="GO:0015424">
    <property type="term" value="F:ABC-type amino acid transporter activity"/>
    <property type="evidence" value="ECO:0007669"/>
    <property type="project" value="InterPro"/>
</dbReference>
<dbReference type="InterPro" id="IPR027417">
    <property type="entry name" value="P-loop_NTPase"/>
</dbReference>
<feature type="domain" description="ABC transporter" evidence="5">
    <location>
        <begin position="4"/>
        <end position="238"/>
    </location>
</feature>
<dbReference type="RefSeq" id="WP_106719567.1">
    <property type="nucleotide sequence ID" value="NZ_JACHXT010000003.1"/>
</dbReference>
<keyword evidence="7" id="KW-1185">Reference proteome</keyword>
<evidence type="ECO:0000259" key="5">
    <source>
        <dbReference type="PROSITE" id="PS50893"/>
    </source>
</evidence>
<dbReference type="PANTHER" id="PTHR43166">
    <property type="entry name" value="AMINO ACID IMPORT ATP-BINDING PROTEIN"/>
    <property type="match status" value="1"/>
</dbReference>
<keyword evidence="4 6" id="KW-0067">ATP-binding</keyword>
<dbReference type="EMBL" id="PGGN01000008">
    <property type="protein sequence ID" value="PSH54663.1"/>
    <property type="molecule type" value="Genomic_DNA"/>
</dbReference>
<comment type="similarity">
    <text evidence="1">Belongs to the ABC transporter superfamily.</text>
</comment>
<reference evidence="7" key="1">
    <citation type="submission" date="2017-11" db="EMBL/GenBank/DDBJ databases">
        <authorList>
            <person name="Kuznetsova I."/>
            <person name="Sazanova A."/>
            <person name="Chirak E."/>
            <person name="Safronova V."/>
            <person name="Willems A."/>
        </authorList>
    </citation>
    <scope>NUCLEOTIDE SEQUENCE [LARGE SCALE GENOMIC DNA]</scope>
    <source>
        <strain evidence="7">PEPV15</strain>
    </source>
</reference>
<dbReference type="Pfam" id="PF00005">
    <property type="entry name" value="ABC_tran"/>
    <property type="match status" value="1"/>
</dbReference>
<dbReference type="GO" id="GO:0005524">
    <property type="term" value="F:ATP binding"/>
    <property type="evidence" value="ECO:0007669"/>
    <property type="project" value="UniProtKB-KW"/>
</dbReference>
<evidence type="ECO:0000313" key="7">
    <source>
        <dbReference type="Proteomes" id="UP000241158"/>
    </source>
</evidence>
<dbReference type="AlphaFoldDB" id="A0A2P7AKD4"/>
<dbReference type="PROSITE" id="PS50893">
    <property type="entry name" value="ABC_TRANSPORTER_2"/>
    <property type="match status" value="1"/>
</dbReference>
<organism evidence="6 7">
    <name type="scientific">Phyllobacterium endophyticum</name>
    <dbReference type="NCBI Taxonomy" id="1149773"/>
    <lineage>
        <taxon>Bacteria</taxon>
        <taxon>Pseudomonadati</taxon>
        <taxon>Pseudomonadota</taxon>
        <taxon>Alphaproteobacteria</taxon>
        <taxon>Hyphomicrobiales</taxon>
        <taxon>Phyllobacteriaceae</taxon>
        <taxon>Phyllobacterium</taxon>
    </lineage>
</organism>
<dbReference type="Gene3D" id="3.40.50.300">
    <property type="entry name" value="P-loop containing nucleotide triphosphate hydrolases"/>
    <property type="match status" value="1"/>
</dbReference>
<proteinExistence type="inferred from homology"/>
<dbReference type="SMART" id="SM00382">
    <property type="entry name" value="AAA"/>
    <property type="match status" value="1"/>
</dbReference>
<gene>
    <name evidence="6" type="primary">glnQ</name>
    <name evidence="6" type="ORF">CU100_26170</name>
</gene>
<dbReference type="PANTHER" id="PTHR43166:SF14">
    <property type="entry name" value="GLUTAMINE TRANSPORT ATP-BINDING PROTEIN GLNQ"/>
    <property type="match status" value="1"/>
</dbReference>
<evidence type="ECO:0000256" key="1">
    <source>
        <dbReference type="ARBA" id="ARBA00005417"/>
    </source>
</evidence>
<evidence type="ECO:0000256" key="4">
    <source>
        <dbReference type="ARBA" id="ARBA00022840"/>
    </source>
</evidence>
<dbReference type="InterPro" id="IPR003439">
    <property type="entry name" value="ABC_transporter-like_ATP-bd"/>
</dbReference>
<evidence type="ECO:0000256" key="2">
    <source>
        <dbReference type="ARBA" id="ARBA00022448"/>
    </source>
</evidence>
<dbReference type="Proteomes" id="UP000241158">
    <property type="component" value="Unassembled WGS sequence"/>
</dbReference>
<accession>A0A2P7AKD4</accession>
<comment type="caution">
    <text evidence="6">The sequence shown here is derived from an EMBL/GenBank/DDBJ whole genome shotgun (WGS) entry which is preliminary data.</text>
</comment>
<dbReference type="CDD" id="cd03262">
    <property type="entry name" value="ABC_HisP_GlnQ"/>
    <property type="match status" value="1"/>
</dbReference>
<dbReference type="NCBIfam" id="NF007027">
    <property type="entry name" value="PRK09493.1"/>
    <property type="match status" value="1"/>
</dbReference>
<protein>
    <submittedName>
        <fullName evidence="6">Glutamine ABC transporter ATP-binding protein</fullName>
    </submittedName>
</protein>
<dbReference type="SUPFAM" id="SSF52540">
    <property type="entry name" value="P-loop containing nucleoside triphosphate hydrolases"/>
    <property type="match status" value="1"/>
</dbReference>
<evidence type="ECO:0000313" key="6">
    <source>
        <dbReference type="EMBL" id="PSH54663.1"/>
    </source>
</evidence>